<dbReference type="Gene3D" id="1.20.58.2240">
    <property type="match status" value="1"/>
</dbReference>
<dbReference type="InterPro" id="IPR006003">
    <property type="entry name" value="FGGY_RbtK-like"/>
</dbReference>
<dbReference type="EMBL" id="HBUF01147163">
    <property type="protein sequence ID" value="CAG6647472.1"/>
    <property type="molecule type" value="Transcribed_RNA"/>
</dbReference>
<dbReference type="InterPro" id="IPR000577">
    <property type="entry name" value="Carb_kinase_FGGY"/>
</dbReference>
<dbReference type="EMBL" id="HBUF01147164">
    <property type="protein sequence ID" value="CAG6647475.1"/>
    <property type="molecule type" value="Transcribed_RNA"/>
</dbReference>
<dbReference type="EMBL" id="HBUF01370424">
    <property type="protein sequence ID" value="CAG6725882.1"/>
    <property type="molecule type" value="Transcribed_RNA"/>
</dbReference>
<evidence type="ECO:0000259" key="6">
    <source>
        <dbReference type="Pfam" id="PF02782"/>
    </source>
</evidence>
<accession>A0A8D8W6C7</accession>
<dbReference type="NCBIfam" id="TIGR01315">
    <property type="entry name" value="5C_CHO_kinase"/>
    <property type="match status" value="1"/>
</dbReference>
<dbReference type="EMBL" id="HBUF01682350">
    <property type="protein sequence ID" value="CAG6792568.1"/>
    <property type="molecule type" value="Transcribed_RNA"/>
</dbReference>
<evidence type="ECO:0000256" key="3">
    <source>
        <dbReference type="ARBA" id="ARBA00022777"/>
    </source>
</evidence>
<protein>
    <recommendedName>
        <fullName evidence="4">FGGY carbohydrate kinase domain-containing protein</fullName>
    </recommendedName>
</protein>
<name>A0A8D8W6C7_9HEMI</name>
<dbReference type="PANTHER" id="PTHR43435">
    <property type="entry name" value="RIBULOKINASE"/>
    <property type="match status" value="1"/>
</dbReference>
<dbReference type="EMBL" id="HBUF01682349">
    <property type="protein sequence ID" value="CAG6792563.1"/>
    <property type="molecule type" value="Transcribed_RNA"/>
</dbReference>
<evidence type="ECO:0000256" key="4">
    <source>
        <dbReference type="ARBA" id="ARBA00074355"/>
    </source>
</evidence>
<dbReference type="Pfam" id="PF00370">
    <property type="entry name" value="FGGY_N"/>
    <property type="match status" value="1"/>
</dbReference>
<dbReference type="EMBL" id="HBUF01147162">
    <property type="protein sequence ID" value="CAG6647469.1"/>
    <property type="molecule type" value="Transcribed_RNA"/>
</dbReference>
<feature type="domain" description="Carbohydrate kinase FGGY N-terminal" evidence="5">
    <location>
        <begin position="3"/>
        <end position="259"/>
    </location>
</feature>
<dbReference type="FunFam" id="3.30.420.40:FF:000101">
    <property type="entry name" value="FGGY carbohydrate kinase domain-containing protein"/>
    <property type="match status" value="1"/>
</dbReference>
<evidence type="ECO:0000313" key="7">
    <source>
        <dbReference type="EMBL" id="CAG6647463.1"/>
    </source>
</evidence>
<dbReference type="SUPFAM" id="SSF53067">
    <property type="entry name" value="Actin-like ATPase domain"/>
    <property type="match status" value="2"/>
</dbReference>
<dbReference type="PIRSF" id="PIRSF000538">
    <property type="entry name" value="GlpK"/>
    <property type="match status" value="1"/>
</dbReference>
<reference evidence="7" key="1">
    <citation type="submission" date="2021-05" db="EMBL/GenBank/DDBJ databases">
        <authorList>
            <person name="Alioto T."/>
            <person name="Alioto T."/>
            <person name="Gomez Garrido J."/>
        </authorList>
    </citation>
    <scope>NUCLEOTIDE SEQUENCE</scope>
</reference>
<evidence type="ECO:0000259" key="5">
    <source>
        <dbReference type="Pfam" id="PF00370"/>
    </source>
</evidence>
<dbReference type="Pfam" id="PF02782">
    <property type="entry name" value="FGGY_C"/>
    <property type="match status" value="1"/>
</dbReference>
<dbReference type="GO" id="GO:0019150">
    <property type="term" value="F:D-ribulokinase activity"/>
    <property type="evidence" value="ECO:0007669"/>
    <property type="project" value="TreeGrafter"/>
</dbReference>
<keyword evidence="2" id="KW-0808">Transferase</keyword>
<dbReference type="InterPro" id="IPR043129">
    <property type="entry name" value="ATPase_NBD"/>
</dbReference>
<organism evidence="7">
    <name type="scientific">Cacopsylla melanoneura</name>
    <dbReference type="NCBI Taxonomy" id="428564"/>
    <lineage>
        <taxon>Eukaryota</taxon>
        <taxon>Metazoa</taxon>
        <taxon>Ecdysozoa</taxon>
        <taxon>Arthropoda</taxon>
        <taxon>Hexapoda</taxon>
        <taxon>Insecta</taxon>
        <taxon>Pterygota</taxon>
        <taxon>Neoptera</taxon>
        <taxon>Paraneoptera</taxon>
        <taxon>Hemiptera</taxon>
        <taxon>Sternorrhyncha</taxon>
        <taxon>Psylloidea</taxon>
        <taxon>Psyllidae</taxon>
        <taxon>Psyllinae</taxon>
        <taxon>Cacopsylla</taxon>
    </lineage>
</organism>
<feature type="domain" description="Carbohydrate kinase FGGY C-terminal" evidence="6">
    <location>
        <begin position="279"/>
        <end position="481"/>
    </location>
</feature>
<dbReference type="PANTHER" id="PTHR43435:SF4">
    <property type="entry name" value="FGGY CARBOHYDRATE KINASE DOMAIN-CONTAINING PROTEIN"/>
    <property type="match status" value="1"/>
</dbReference>
<sequence>MDYLLSVDVGTSSVRAALVSARGKVGPIAVSPIQVWSPQPHFYQQSSEDIWQSVCKVVRDVTKAVNPDQIKGVGVDATCSLVALDSKHEPLTISPNGETNQNVILWMDHRAVDEATFINNTGHSVLDNVGGKISPEMETPKLLWLKTQLTESCWNKAGLFFDLPDFLSWKLTGDETRSLCSLVCKWTYDAHKRCWNENFFEKIGLIDLKQNQWRAIGTNVKNPGQSIGNGVSSEVSQQLGLNPRTPVSVSMIDAHAGALALLATNAPGIAKDFESRLGMICGTSTCHMAMARTQVRVPGIWGPYYEVILANTYLLEGGQSSAGKLLEHIIDTHPATASIKIKLNTKELGPVVQYLNQVIETKHSTEMTAECHVWPDFHGNRSPLADPDMRGAIVGLTLDSSETNLVILYLATIQALAYGTRHILDSIHRANQNRRISTLLMTGGLAKNSLYVLTHADVTGCNLLCPLETECMLLGCGMLAAGAGQVYATVEEAVREMASEARVVKPQQEHARFHDKKYRVFLKLMETQIECRRLMQEL</sequence>
<evidence type="ECO:0000256" key="1">
    <source>
        <dbReference type="ARBA" id="ARBA00009156"/>
    </source>
</evidence>
<dbReference type="InterPro" id="IPR018484">
    <property type="entry name" value="FGGY_N"/>
</dbReference>
<dbReference type="Gene3D" id="3.30.420.40">
    <property type="match status" value="1"/>
</dbReference>
<dbReference type="CDD" id="cd07782">
    <property type="entry name" value="ASKHA_NBD_FGGY_D-RBK"/>
    <property type="match status" value="1"/>
</dbReference>
<dbReference type="EMBL" id="HBUF01682348">
    <property type="protein sequence ID" value="CAG6792558.1"/>
    <property type="molecule type" value="Transcribed_RNA"/>
</dbReference>
<dbReference type="EMBL" id="HBUF01147160">
    <property type="protein sequence ID" value="CAG6647463.1"/>
    <property type="molecule type" value="Transcribed_RNA"/>
</dbReference>
<dbReference type="AlphaFoldDB" id="A0A8D8W6C7"/>
<dbReference type="InterPro" id="IPR018485">
    <property type="entry name" value="FGGY_C"/>
</dbReference>
<evidence type="ECO:0000256" key="2">
    <source>
        <dbReference type="ARBA" id="ARBA00022679"/>
    </source>
</evidence>
<proteinExistence type="inferred from homology"/>
<comment type="similarity">
    <text evidence="1">Belongs to the FGGY kinase family.</text>
</comment>
<dbReference type="GO" id="GO:0005737">
    <property type="term" value="C:cytoplasm"/>
    <property type="evidence" value="ECO:0007669"/>
    <property type="project" value="TreeGrafter"/>
</dbReference>
<dbReference type="GO" id="GO:0019321">
    <property type="term" value="P:pentose metabolic process"/>
    <property type="evidence" value="ECO:0007669"/>
    <property type="project" value="TreeGrafter"/>
</dbReference>
<keyword evidence="3 7" id="KW-0418">Kinase</keyword>